<dbReference type="Gene3D" id="2.60.120.200">
    <property type="match status" value="1"/>
</dbReference>
<name>H8KPG8_SOLCM</name>
<dbReference type="KEGG" id="scn:Solca_0744"/>
<dbReference type="PANTHER" id="PTHR10151">
    <property type="entry name" value="ECTONUCLEOTIDE PYROPHOSPHATASE/PHOSPHODIESTERASE"/>
    <property type="match status" value="1"/>
</dbReference>
<dbReference type="HOGENOM" id="CLU_024677_0_0_10"/>
<dbReference type="AlphaFoldDB" id="H8KPG8"/>
<dbReference type="SMART" id="SM00560">
    <property type="entry name" value="LamGL"/>
    <property type="match status" value="1"/>
</dbReference>
<evidence type="ECO:0000256" key="1">
    <source>
        <dbReference type="ARBA" id="ARBA00022729"/>
    </source>
</evidence>
<dbReference type="InterPro" id="IPR032309">
    <property type="entry name" value="DUF4983"/>
</dbReference>
<dbReference type="Pfam" id="PF01676">
    <property type="entry name" value="Metalloenzyme"/>
    <property type="match status" value="1"/>
</dbReference>
<reference evidence="5" key="1">
    <citation type="submission" date="2012-02" db="EMBL/GenBank/DDBJ databases">
        <title>The complete genome of Solitalea canadensis DSM 3403.</title>
        <authorList>
            <consortium name="US DOE Joint Genome Institute (JGI-PGF)"/>
            <person name="Lucas S."/>
            <person name="Copeland A."/>
            <person name="Lapidus A."/>
            <person name="Glavina del Rio T."/>
            <person name="Dalin E."/>
            <person name="Tice H."/>
            <person name="Bruce D."/>
            <person name="Goodwin L."/>
            <person name="Pitluck S."/>
            <person name="Peters L."/>
            <person name="Ovchinnikova G."/>
            <person name="Lu M."/>
            <person name="Kyrpides N."/>
            <person name="Mavromatis K."/>
            <person name="Ivanova N."/>
            <person name="Brettin T."/>
            <person name="Detter J.C."/>
            <person name="Han C."/>
            <person name="Larimer F."/>
            <person name="Land M."/>
            <person name="Hauser L."/>
            <person name="Markowitz V."/>
            <person name="Cheng J.-F."/>
            <person name="Hugenholtz P."/>
            <person name="Woyke T."/>
            <person name="Wu D."/>
            <person name="Spring S."/>
            <person name="Schroeder M."/>
            <person name="Kopitz M."/>
            <person name="Brambilla E."/>
            <person name="Klenk H.-P."/>
            <person name="Eisen J.A."/>
        </authorList>
    </citation>
    <scope>NUCLEOTIDE SEQUENCE</scope>
    <source>
        <strain evidence="5">DSM 3403</strain>
    </source>
</reference>
<dbReference type="InterPro" id="IPR017850">
    <property type="entry name" value="Alkaline_phosphatase_core_sf"/>
</dbReference>
<accession>H8KPG8</accession>
<dbReference type="InterPro" id="IPR006124">
    <property type="entry name" value="Metalloenzyme"/>
</dbReference>
<evidence type="ECO:0000256" key="2">
    <source>
        <dbReference type="ARBA" id="ARBA00023157"/>
    </source>
</evidence>
<dbReference type="InterPro" id="IPR013320">
    <property type="entry name" value="ConA-like_dom_sf"/>
</dbReference>
<dbReference type="Pfam" id="PF13385">
    <property type="entry name" value="Laminin_G_3"/>
    <property type="match status" value="1"/>
</dbReference>
<dbReference type="OrthoDB" id="279982at2"/>
<evidence type="ECO:0000259" key="4">
    <source>
        <dbReference type="SMART" id="SM00560"/>
    </source>
</evidence>
<keyword evidence="2" id="KW-1015">Disulfide bond</keyword>
<dbReference type="GO" id="GO:0005975">
    <property type="term" value="P:carbohydrate metabolic process"/>
    <property type="evidence" value="ECO:0007669"/>
    <property type="project" value="UniProtKB-ARBA"/>
</dbReference>
<feature type="domain" description="LamG-like jellyroll fold" evidence="4">
    <location>
        <begin position="314"/>
        <end position="450"/>
    </location>
</feature>
<dbReference type="GO" id="GO:0004553">
    <property type="term" value="F:hydrolase activity, hydrolyzing O-glycosyl compounds"/>
    <property type="evidence" value="ECO:0007669"/>
    <property type="project" value="UniProtKB-ARBA"/>
</dbReference>
<dbReference type="InterPro" id="IPR006558">
    <property type="entry name" value="LamG-like"/>
</dbReference>
<keyword evidence="6" id="KW-1185">Reference proteome</keyword>
<dbReference type="Proteomes" id="UP000007590">
    <property type="component" value="Chromosome"/>
</dbReference>
<protein>
    <submittedName>
        <fullName evidence="5">Putative AP superfamily protein</fullName>
    </submittedName>
</protein>
<evidence type="ECO:0000256" key="3">
    <source>
        <dbReference type="SAM" id="SignalP"/>
    </source>
</evidence>
<evidence type="ECO:0000313" key="6">
    <source>
        <dbReference type="Proteomes" id="UP000007590"/>
    </source>
</evidence>
<dbReference type="eggNOG" id="COG1524">
    <property type="taxonomic scope" value="Bacteria"/>
</dbReference>
<gene>
    <name evidence="5" type="ordered locus">Solca_0744</name>
</gene>
<evidence type="ECO:0000313" key="5">
    <source>
        <dbReference type="EMBL" id="AFD05866.1"/>
    </source>
</evidence>
<feature type="chain" id="PRO_5003615147" evidence="3">
    <location>
        <begin position="31"/>
        <end position="549"/>
    </location>
</feature>
<dbReference type="Gene3D" id="3.40.720.10">
    <property type="entry name" value="Alkaline Phosphatase, subunit A"/>
    <property type="match status" value="1"/>
</dbReference>
<proteinExistence type="predicted"/>
<feature type="signal peptide" evidence="3">
    <location>
        <begin position="1"/>
        <end position="30"/>
    </location>
</feature>
<dbReference type="SUPFAM" id="SSF49899">
    <property type="entry name" value="Concanavalin A-like lectins/glucanases"/>
    <property type="match status" value="1"/>
</dbReference>
<dbReference type="SUPFAM" id="SSF53649">
    <property type="entry name" value="Alkaline phosphatase-like"/>
    <property type="match status" value="1"/>
</dbReference>
<dbReference type="Pfam" id="PF16356">
    <property type="entry name" value="DUF4983"/>
    <property type="match status" value="1"/>
</dbReference>
<keyword evidence="1 3" id="KW-0732">Signal</keyword>
<dbReference type="PANTHER" id="PTHR10151:SF120">
    <property type="entry name" value="BIS(5'-ADENOSYL)-TRIPHOSPHATASE"/>
    <property type="match status" value="1"/>
</dbReference>
<sequence>MHFLRRKTNFTLTAILTLGLFSMLCISCHSSPENEPEPKKETPFQNNKKILIIGIDGCRQDVMMSSNTSNIKSLLNNAVYSLDALTLAPSWSGNGWSTLLTGVTHLKHGITGNDFTIQHDFTNYPCFLKRTETYNSAYRTMSIVHWTPINDYIMNGIDVKRNVNTDLEVKNEVVKALSTDNPDILFMQFDDVDHAGHTYGFSSSVPQYVSAINTTDGYIGEILAALRNRPNYANEDWLIIVSPDHGGSGTNHTGENYEDRNIFSIYHNKNFVSNKIEAKTLQSQSTINADVVNYSSEQIYASVSNTAYDFGSNQDFTIECRIKTTGFAGDPAIVSNKDWDSGNNKGFIFAAKGNSWKVNVGDGSNRIDFEGGYPINDGKWHHLAVTFSRTGTMKAYQDGMYLGAVNMSNIGNINSGLPLVIGQDGTLGYSNFVNGQISEVRVWNAALDSATIVNNSGLSVTTTHPNYSKLIGYWKGTNESGSTLVDSSPFARNMTMAGTFNRSNSNATLECYRANQVPHMVDYAYSALTWLGIPISPSWGLDGRSWIPN</sequence>
<organism evidence="5 6">
    <name type="scientific">Solitalea canadensis (strain ATCC 29591 / DSM 3403 / JCM 21819 / LMG 8368 / NBRC 15130 / NCIMB 12057 / USAM 9D)</name>
    <name type="common">Flexibacter canadensis</name>
    <dbReference type="NCBI Taxonomy" id="929556"/>
    <lineage>
        <taxon>Bacteria</taxon>
        <taxon>Pseudomonadati</taxon>
        <taxon>Bacteroidota</taxon>
        <taxon>Sphingobacteriia</taxon>
        <taxon>Sphingobacteriales</taxon>
        <taxon>Sphingobacteriaceae</taxon>
        <taxon>Solitalea</taxon>
    </lineage>
</organism>
<dbReference type="EMBL" id="CP003349">
    <property type="protein sequence ID" value="AFD05866.1"/>
    <property type="molecule type" value="Genomic_DNA"/>
</dbReference>